<sequence>MELGAPVTLQVTPPLTAMAPPGLDAPAVATAQAAGAAGRRWKASSAAYAFRHCGARRREARRSMVVAFPVAGDLLPSCGRQLRPPLLLPETTPFLLPLATS</sequence>
<name>A0AAD8SNB5_LOLMU</name>
<reference evidence="1" key="1">
    <citation type="submission" date="2023-07" db="EMBL/GenBank/DDBJ databases">
        <title>A chromosome-level genome assembly of Lolium multiflorum.</title>
        <authorList>
            <person name="Chen Y."/>
            <person name="Copetti D."/>
            <person name="Kolliker R."/>
            <person name="Studer B."/>
        </authorList>
    </citation>
    <scope>NUCLEOTIDE SEQUENCE</scope>
    <source>
        <strain evidence="1">02402/16</strain>
        <tissue evidence="1">Leaf</tissue>
    </source>
</reference>
<keyword evidence="2" id="KW-1185">Reference proteome</keyword>
<gene>
    <name evidence="1" type="ORF">QYE76_049570</name>
</gene>
<protein>
    <submittedName>
        <fullName evidence="1">Uncharacterized protein</fullName>
    </submittedName>
</protein>
<comment type="caution">
    <text evidence="1">The sequence shown here is derived from an EMBL/GenBank/DDBJ whole genome shotgun (WGS) entry which is preliminary data.</text>
</comment>
<organism evidence="1 2">
    <name type="scientific">Lolium multiflorum</name>
    <name type="common">Italian ryegrass</name>
    <name type="synonym">Lolium perenne subsp. multiflorum</name>
    <dbReference type="NCBI Taxonomy" id="4521"/>
    <lineage>
        <taxon>Eukaryota</taxon>
        <taxon>Viridiplantae</taxon>
        <taxon>Streptophyta</taxon>
        <taxon>Embryophyta</taxon>
        <taxon>Tracheophyta</taxon>
        <taxon>Spermatophyta</taxon>
        <taxon>Magnoliopsida</taxon>
        <taxon>Liliopsida</taxon>
        <taxon>Poales</taxon>
        <taxon>Poaceae</taxon>
        <taxon>BOP clade</taxon>
        <taxon>Pooideae</taxon>
        <taxon>Poodae</taxon>
        <taxon>Poeae</taxon>
        <taxon>Poeae Chloroplast Group 2 (Poeae type)</taxon>
        <taxon>Loliodinae</taxon>
        <taxon>Loliinae</taxon>
        <taxon>Lolium</taxon>
    </lineage>
</organism>
<proteinExistence type="predicted"/>
<dbReference type="EMBL" id="JAUUTY010000003">
    <property type="protein sequence ID" value="KAK1661411.1"/>
    <property type="molecule type" value="Genomic_DNA"/>
</dbReference>
<dbReference type="Proteomes" id="UP001231189">
    <property type="component" value="Unassembled WGS sequence"/>
</dbReference>
<dbReference type="AlphaFoldDB" id="A0AAD8SNB5"/>
<evidence type="ECO:0000313" key="1">
    <source>
        <dbReference type="EMBL" id="KAK1661411.1"/>
    </source>
</evidence>
<accession>A0AAD8SNB5</accession>
<evidence type="ECO:0000313" key="2">
    <source>
        <dbReference type="Proteomes" id="UP001231189"/>
    </source>
</evidence>